<keyword evidence="3" id="KW-0732">Signal</keyword>
<gene>
    <name evidence="5" type="ORF">E2R57_11045</name>
</gene>
<name>A0A4R5XZ78_9MICC</name>
<keyword evidence="5" id="KW-0378">Hydrolase</keyword>
<proteinExistence type="predicted"/>
<dbReference type="Gene3D" id="3.40.50.1110">
    <property type="entry name" value="SGNH hydrolase"/>
    <property type="match status" value="1"/>
</dbReference>
<accession>A0A4R5XZ78</accession>
<dbReference type="OrthoDB" id="5503950at2"/>
<dbReference type="GO" id="GO:0004806">
    <property type="term" value="F:triacylglycerol lipase activity"/>
    <property type="evidence" value="ECO:0007669"/>
    <property type="project" value="TreeGrafter"/>
</dbReference>
<dbReference type="EMBL" id="SMZQ01000005">
    <property type="protein sequence ID" value="TDL37279.1"/>
    <property type="molecule type" value="Genomic_DNA"/>
</dbReference>
<feature type="disulfide bond" evidence="2">
    <location>
        <begin position="142"/>
        <end position="150"/>
    </location>
</feature>
<feature type="domain" description="SGNH hydrolase-type esterase" evidence="4">
    <location>
        <begin position="43"/>
        <end position="289"/>
    </location>
</feature>
<dbReference type="PANTHER" id="PTHR37981">
    <property type="entry name" value="LIPASE 2"/>
    <property type="match status" value="1"/>
</dbReference>
<dbReference type="GO" id="GO:0019433">
    <property type="term" value="P:triglyceride catabolic process"/>
    <property type="evidence" value="ECO:0007669"/>
    <property type="project" value="TreeGrafter"/>
</dbReference>
<feature type="disulfide bond" evidence="2">
    <location>
        <begin position="63"/>
        <end position="88"/>
    </location>
</feature>
<evidence type="ECO:0000313" key="6">
    <source>
        <dbReference type="Proteomes" id="UP000294621"/>
    </source>
</evidence>
<dbReference type="AlphaFoldDB" id="A0A4R5XZ78"/>
<evidence type="ECO:0000313" key="5">
    <source>
        <dbReference type="EMBL" id="TDL37279.1"/>
    </source>
</evidence>
<dbReference type="RefSeq" id="WP_133349034.1">
    <property type="nucleotide sequence ID" value="NZ_SMZQ01000005.1"/>
</dbReference>
<dbReference type="CDD" id="cd01823">
    <property type="entry name" value="SEST_like"/>
    <property type="match status" value="1"/>
</dbReference>
<feature type="chain" id="PRO_5020913731" evidence="3">
    <location>
        <begin position="34"/>
        <end position="306"/>
    </location>
</feature>
<dbReference type="Proteomes" id="UP000294621">
    <property type="component" value="Unassembled WGS sequence"/>
</dbReference>
<sequence>MGIAPVRRRQSAFAAGLATLAMALGFTAIPADAAPPPDVDYVALGDSYTAGTGAGPFAQTFPCDQTTGGYVDILNDSPIVTLVDNEACHGALLTQATWDGVTSVQDQLAALVDSGALSEDTELVSLTAGANDLGFANIIGICATQSPTACENAVNTATSEESLLALTEALAETYTAIQAAAPDATIVVFGYPLLFDTTDPVVPLPIPLASQELINLGTLAINGAIEEAVDLANNEYDTSVVYVDVTKRFAGHEVNSTDPWIFFGTYLDANGMPQLDPRSFHPNRDGHRAYASALLSSVKLGLLVRP</sequence>
<feature type="signal peptide" evidence="3">
    <location>
        <begin position="1"/>
        <end position="33"/>
    </location>
</feature>
<comment type="caution">
    <text evidence="5">The sequence shown here is derived from an EMBL/GenBank/DDBJ whole genome shotgun (WGS) entry which is preliminary data.</text>
</comment>
<feature type="active site" description="Nucleophile" evidence="1">
    <location>
        <position position="47"/>
    </location>
</feature>
<evidence type="ECO:0000256" key="1">
    <source>
        <dbReference type="PIRSR" id="PIRSR637460-1"/>
    </source>
</evidence>
<dbReference type="InterPro" id="IPR037460">
    <property type="entry name" value="SEST-like"/>
</dbReference>
<evidence type="ECO:0000256" key="2">
    <source>
        <dbReference type="PIRSR" id="PIRSR637460-2"/>
    </source>
</evidence>
<organism evidence="5 6">
    <name type="scientific">Arthrobacter nitrophenolicus</name>
    <dbReference type="NCBI Taxonomy" id="683150"/>
    <lineage>
        <taxon>Bacteria</taxon>
        <taxon>Bacillati</taxon>
        <taxon>Actinomycetota</taxon>
        <taxon>Actinomycetes</taxon>
        <taxon>Micrococcales</taxon>
        <taxon>Micrococcaceae</taxon>
        <taxon>Arthrobacter</taxon>
    </lineage>
</organism>
<dbReference type="SUPFAM" id="SSF52266">
    <property type="entry name" value="SGNH hydrolase"/>
    <property type="match status" value="1"/>
</dbReference>
<evidence type="ECO:0000259" key="4">
    <source>
        <dbReference type="Pfam" id="PF13472"/>
    </source>
</evidence>
<dbReference type="STRING" id="683150.G205_03286"/>
<dbReference type="InterPro" id="IPR013830">
    <property type="entry name" value="SGNH_hydro"/>
</dbReference>
<dbReference type="PANTHER" id="PTHR37981:SF1">
    <property type="entry name" value="SGNH HYDROLASE-TYPE ESTERASE DOMAIN-CONTAINING PROTEIN"/>
    <property type="match status" value="1"/>
</dbReference>
<dbReference type="Pfam" id="PF13472">
    <property type="entry name" value="Lipase_GDSL_2"/>
    <property type="match status" value="1"/>
</dbReference>
<protein>
    <submittedName>
        <fullName evidence="5">SGNH/GDSL hydrolase family protein</fullName>
    </submittedName>
</protein>
<keyword evidence="2" id="KW-1015">Disulfide bond</keyword>
<dbReference type="InterPro" id="IPR036514">
    <property type="entry name" value="SGNH_hydro_sf"/>
</dbReference>
<evidence type="ECO:0000256" key="3">
    <source>
        <dbReference type="SAM" id="SignalP"/>
    </source>
</evidence>
<feature type="active site" evidence="1">
    <location>
        <position position="281"/>
    </location>
</feature>
<reference evidence="5 6" key="1">
    <citation type="submission" date="2019-03" db="EMBL/GenBank/DDBJ databases">
        <title>Genome Sequencing and Assembly of Various Microbes Isolated from Partially Reclaimed Soil and Acid Mine Drainage (AMD) Site.</title>
        <authorList>
            <person name="Steinbock B."/>
            <person name="Bechtold R."/>
            <person name="Sevigny J.L."/>
            <person name="Thomas D."/>
            <person name="Cuthill L.R."/>
            <person name="Aveiro Johannsen E.J."/>
            <person name="Thomas K."/>
            <person name="Ghosh A."/>
        </authorList>
    </citation>
    <scope>NUCLEOTIDE SEQUENCE [LARGE SCALE GENOMIC DNA]</scope>
    <source>
        <strain evidence="5 6">S-A1</strain>
    </source>
</reference>